<name>U4KUJ8_PYROM</name>
<organism evidence="1 2">
    <name type="scientific">Pyronema omphalodes (strain CBS 100304)</name>
    <name type="common">Pyronema confluens</name>
    <dbReference type="NCBI Taxonomy" id="1076935"/>
    <lineage>
        <taxon>Eukaryota</taxon>
        <taxon>Fungi</taxon>
        <taxon>Dikarya</taxon>
        <taxon>Ascomycota</taxon>
        <taxon>Pezizomycotina</taxon>
        <taxon>Pezizomycetes</taxon>
        <taxon>Pezizales</taxon>
        <taxon>Pyronemataceae</taxon>
        <taxon>Pyronema</taxon>
    </lineage>
</organism>
<reference evidence="1 2" key="1">
    <citation type="journal article" date="2013" name="PLoS Genet.">
        <title>The genome and development-dependent transcriptomes of Pyronema confluens: a window into fungal evolution.</title>
        <authorList>
            <person name="Traeger S."/>
            <person name="Altegoer F."/>
            <person name="Freitag M."/>
            <person name="Gabaldon T."/>
            <person name="Kempken F."/>
            <person name="Kumar A."/>
            <person name="Marcet-Houben M."/>
            <person name="Poggeler S."/>
            <person name="Stajich J.E."/>
            <person name="Nowrousian M."/>
        </authorList>
    </citation>
    <scope>NUCLEOTIDE SEQUENCE [LARGE SCALE GENOMIC DNA]</scope>
    <source>
        <strain evidence="2">CBS 100304</strain>
        <tissue evidence="1">Vegetative mycelium</tissue>
    </source>
</reference>
<sequence length="90" mass="9973">MNGAVSVCLCSGCCRKEGPSGLLACIVAFRNFISAISRCRRCGHLYRFRSPGIHTGHNTYLSANQRESKRPLTKLLRAPVNTKRRRGPTP</sequence>
<evidence type="ECO:0000313" key="2">
    <source>
        <dbReference type="Proteomes" id="UP000018144"/>
    </source>
</evidence>
<dbReference type="Proteomes" id="UP000018144">
    <property type="component" value="Unassembled WGS sequence"/>
</dbReference>
<dbReference type="EMBL" id="HF935225">
    <property type="protein sequence ID" value="CCX05003.1"/>
    <property type="molecule type" value="Genomic_DNA"/>
</dbReference>
<accession>U4KUJ8</accession>
<protein>
    <submittedName>
        <fullName evidence="1">Uncharacterized protein</fullName>
    </submittedName>
</protein>
<keyword evidence="2" id="KW-1185">Reference proteome</keyword>
<evidence type="ECO:0000313" key="1">
    <source>
        <dbReference type="EMBL" id="CCX05003.1"/>
    </source>
</evidence>
<gene>
    <name evidence="1" type="ORF">PCON_04273</name>
</gene>
<proteinExistence type="predicted"/>
<dbReference type="AlphaFoldDB" id="U4KUJ8"/>